<sequence>MKYLAIISIQIKRENKFICKGVYFLFTKIRHVYLYAQVNMAYNINRQYLY</sequence>
<accession>A0A239E8U1</accession>
<evidence type="ECO:0000313" key="1">
    <source>
        <dbReference type="EMBL" id="SNS40891.1"/>
    </source>
</evidence>
<evidence type="ECO:0000313" key="2">
    <source>
        <dbReference type="Proteomes" id="UP000198304"/>
    </source>
</evidence>
<dbReference type="Proteomes" id="UP000198304">
    <property type="component" value="Unassembled WGS sequence"/>
</dbReference>
<proteinExistence type="predicted"/>
<keyword evidence="2" id="KW-1185">Reference proteome</keyword>
<organism evidence="1 2">
    <name type="scientific">Anaerovirgula multivorans</name>
    <dbReference type="NCBI Taxonomy" id="312168"/>
    <lineage>
        <taxon>Bacteria</taxon>
        <taxon>Bacillati</taxon>
        <taxon>Bacillota</taxon>
        <taxon>Clostridia</taxon>
        <taxon>Peptostreptococcales</taxon>
        <taxon>Natronincolaceae</taxon>
        <taxon>Anaerovirgula</taxon>
    </lineage>
</organism>
<name>A0A239E8U1_9FIRM</name>
<dbReference type="AlphaFoldDB" id="A0A239E8U1"/>
<protein>
    <submittedName>
        <fullName evidence="1">Uncharacterized protein</fullName>
    </submittedName>
</protein>
<reference evidence="1 2" key="1">
    <citation type="submission" date="2017-06" db="EMBL/GenBank/DDBJ databases">
        <authorList>
            <person name="Kim H.J."/>
            <person name="Triplett B.A."/>
        </authorList>
    </citation>
    <scope>NUCLEOTIDE SEQUENCE [LARGE SCALE GENOMIC DNA]</scope>
    <source>
        <strain evidence="1 2">SCA</strain>
    </source>
</reference>
<dbReference type="EMBL" id="FZOJ01000009">
    <property type="protein sequence ID" value="SNS40891.1"/>
    <property type="molecule type" value="Genomic_DNA"/>
</dbReference>
<gene>
    <name evidence="1" type="ORF">SAMN05446037_1009122</name>
</gene>